<keyword evidence="1" id="KW-0812">Transmembrane</keyword>
<keyword evidence="3" id="KW-1185">Reference proteome</keyword>
<organism evidence="2 3">
    <name type="scientific">Granulicella rosea</name>
    <dbReference type="NCBI Taxonomy" id="474952"/>
    <lineage>
        <taxon>Bacteria</taxon>
        <taxon>Pseudomonadati</taxon>
        <taxon>Acidobacteriota</taxon>
        <taxon>Terriglobia</taxon>
        <taxon>Terriglobales</taxon>
        <taxon>Acidobacteriaceae</taxon>
        <taxon>Granulicella</taxon>
    </lineage>
</organism>
<name>A0A239LSJ5_9BACT</name>
<sequence length="124" mass="13746">MSELTPNPPVLDKGRMLPGVAGIALFMLVFTLTNVFGALTNVFGTGRGKYGVLALCTMLAAGIFGLLRMRRWGWAMVMAGAILLFAGDVFYFAHTHAPQFLIRGLFELVFFLYLVRPDVRDRMV</sequence>
<keyword evidence="1" id="KW-1133">Transmembrane helix</keyword>
<evidence type="ECO:0000313" key="3">
    <source>
        <dbReference type="Proteomes" id="UP000198356"/>
    </source>
</evidence>
<reference evidence="2 3" key="1">
    <citation type="submission" date="2017-06" db="EMBL/GenBank/DDBJ databases">
        <authorList>
            <person name="Kim H.J."/>
            <person name="Triplett B.A."/>
        </authorList>
    </citation>
    <scope>NUCLEOTIDE SEQUENCE [LARGE SCALE GENOMIC DNA]</scope>
    <source>
        <strain evidence="2 3">DSM 18704</strain>
    </source>
</reference>
<dbReference type="OrthoDB" id="117249at2"/>
<keyword evidence="1" id="KW-0472">Membrane</keyword>
<evidence type="ECO:0000256" key="1">
    <source>
        <dbReference type="SAM" id="Phobius"/>
    </source>
</evidence>
<feature type="transmembrane region" description="Helical" evidence="1">
    <location>
        <begin position="20"/>
        <end position="43"/>
    </location>
</feature>
<evidence type="ECO:0000313" key="2">
    <source>
        <dbReference type="EMBL" id="SNT33335.1"/>
    </source>
</evidence>
<dbReference type="AlphaFoldDB" id="A0A239LSJ5"/>
<dbReference type="RefSeq" id="WP_089409856.1">
    <property type="nucleotide sequence ID" value="NZ_FZOU01000007.1"/>
</dbReference>
<proteinExistence type="predicted"/>
<dbReference type="EMBL" id="FZOU01000007">
    <property type="protein sequence ID" value="SNT33335.1"/>
    <property type="molecule type" value="Genomic_DNA"/>
</dbReference>
<dbReference type="Proteomes" id="UP000198356">
    <property type="component" value="Unassembled WGS sequence"/>
</dbReference>
<feature type="transmembrane region" description="Helical" evidence="1">
    <location>
        <begin position="73"/>
        <end position="93"/>
    </location>
</feature>
<feature type="transmembrane region" description="Helical" evidence="1">
    <location>
        <begin position="50"/>
        <end position="67"/>
    </location>
</feature>
<accession>A0A239LSJ5</accession>
<protein>
    <submittedName>
        <fullName evidence="2">Uncharacterized protein</fullName>
    </submittedName>
</protein>
<gene>
    <name evidence="2" type="ORF">SAMN05421770_107252</name>
</gene>